<keyword evidence="4 9" id="KW-1133">Transmembrane helix</keyword>
<keyword evidence="5 9" id="KW-0472">Membrane</keyword>
<evidence type="ECO:0000313" key="12">
    <source>
        <dbReference type="EMBL" id="CAF1486544.1"/>
    </source>
</evidence>
<dbReference type="InterPro" id="IPR050685">
    <property type="entry name" value="LDLR"/>
</dbReference>
<dbReference type="Proteomes" id="UP000663832">
    <property type="component" value="Unassembled WGS sequence"/>
</dbReference>
<dbReference type="InterPro" id="IPR036055">
    <property type="entry name" value="LDL_receptor-like_sf"/>
</dbReference>
<evidence type="ECO:0000313" key="11">
    <source>
        <dbReference type="EMBL" id="CAF1254239.1"/>
    </source>
</evidence>
<dbReference type="EMBL" id="CAJNOI010000354">
    <property type="protein sequence ID" value="CAF1254239.1"/>
    <property type="molecule type" value="Genomic_DNA"/>
</dbReference>
<dbReference type="PROSITE" id="PS50068">
    <property type="entry name" value="LDLRA_2"/>
    <property type="match status" value="6"/>
</dbReference>
<dbReference type="Gene3D" id="1.20.1070.10">
    <property type="entry name" value="Rhodopsin 7-helix transmembrane proteins"/>
    <property type="match status" value="1"/>
</dbReference>
<evidence type="ECO:0000256" key="8">
    <source>
        <dbReference type="PROSITE-ProRule" id="PRU00124"/>
    </source>
</evidence>
<evidence type="ECO:0000256" key="3">
    <source>
        <dbReference type="ARBA" id="ARBA00022737"/>
    </source>
</evidence>
<gene>
    <name evidence="11" type="ORF">BJG266_LOCUS29762</name>
    <name evidence="12" type="ORF">QVE165_LOCUS42591</name>
</gene>
<accession>A0A815ADG2</accession>
<dbReference type="Pfam" id="PF00057">
    <property type="entry name" value="Ldl_recept_a"/>
    <property type="match status" value="1"/>
</dbReference>
<evidence type="ECO:0000259" key="10">
    <source>
        <dbReference type="PROSITE" id="PS50026"/>
    </source>
</evidence>
<feature type="disulfide bond" evidence="8">
    <location>
        <begin position="639"/>
        <end position="654"/>
    </location>
</feature>
<evidence type="ECO:0000313" key="13">
    <source>
        <dbReference type="Proteomes" id="UP000663832"/>
    </source>
</evidence>
<feature type="disulfide bond" evidence="8">
    <location>
        <begin position="531"/>
        <end position="546"/>
    </location>
</feature>
<dbReference type="OrthoDB" id="9988974at2759"/>
<evidence type="ECO:0000256" key="5">
    <source>
        <dbReference type="ARBA" id="ARBA00023136"/>
    </source>
</evidence>
<feature type="transmembrane region" description="Helical" evidence="9">
    <location>
        <begin position="953"/>
        <end position="975"/>
    </location>
</feature>
<dbReference type="PROSITE" id="PS50026">
    <property type="entry name" value="EGF_3"/>
    <property type="match status" value="1"/>
</dbReference>
<dbReference type="InterPro" id="IPR000742">
    <property type="entry name" value="EGF"/>
</dbReference>
<dbReference type="PROSITE" id="PS00022">
    <property type="entry name" value="EGF_1"/>
    <property type="match status" value="1"/>
</dbReference>
<dbReference type="EMBL" id="CAJNOM010000528">
    <property type="protein sequence ID" value="CAF1486544.1"/>
    <property type="molecule type" value="Genomic_DNA"/>
</dbReference>
<evidence type="ECO:0000256" key="6">
    <source>
        <dbReference type="ARBA" id="ARBA00023157"/>
    </source>
</evidence>
<keyword evidence="3" id="KW-0677">Repeat</keyword>
<feature type="disulfide bond" evidence="8">
    <location>
        <begin position="164"/>
        <end position="182"/>
    </location>
</feature>
<keyword evidence="2 9" id="KW-0812">Transmembrane</keyword>
<dbReference type="PANTHER" id="PTHR24270">
    <property type="entry name" value="LOW-DENSITY LIPOPROTEIN RECEPTOR-RELATED"/>
    <property type="match status" value="1"/>
</dbReference>
<evidence type="ECO:0000256" key="4">
    <source>
        <dbReference type="ARBA" id="ARBA00022989"/>
    </source>
</evidence>
<dbReference type="Proteomes" id="UP000663877">
    <property type="component" value="Unassembled WGS sequence"/>
</dbReference>
<feature type="domain" description="EGF-like" evidence="10">
    <location>
        <begin position="843"/>
        <end position="885"/>
    </location>
</feature>
<dbReference type="CDD" id="cd00112">
    <property type="entry name" value="LDLa"/>
    <property type="match status" value="4"/>
</dbReference>
<dbReference type="InterPro" id="IPR002172">
    <property type="entry name" value="LDrepeatLR_classA_rpt"/>
</dbReference>
<evidence type="ECO:0000313" key="14">
    <source>
        <dbReference type="Proteomes" id="UP000663877"/>
    </source>
</evidence>
<dbReference type="Gene3D" id="2.40.128.620">
    <property type="match status" value="1"/>
</dbReference>
<proteinExistence type="predicted"/>
<evidence type="ECO:0000256" key="7">
    <source>
        <dbReference type="PROSITE-ProRule" id="PRU00076"/>
    </source>
</evidence>
<comment type="caution">
    <text evidence="11">The sequence shown here is derived from an EMBL/GenBank/DDBJ whole genome shotgun (WGS) entry which is preliminary data.</text>
</comment>
<protein>
    <recommendedName>
        <fullName evidence="10">EGF-like domain-containing protein</fullName>
    </recommendedName>
</protein>
<keyword evidence="13" id="KW-1185">Reference proteome</keyword>
<dbReference type="Gene3D" id="4.10.400.10">
    <property type="entry name" value="Low-density Lipoprotein Receptor"/>
    <property type="match status" value="1"/>
</dbReference>
<keyword evidence="7" id="KW-0245">EGF-like domain</keyword>
<comment type="subcellular location">
    <subcellularLocation>
        <location evidence="1">Membrane</location>
        <topology evidence="1">Single-pass membrane protein</topology>
    </subcellularLocation>
</comment>
<dbReference type="SUPFAM" id="SSF57424">
    <property type="entry name" value="LDL receptor-like module"/>
    <property type="match status" value="4"/>
</dbReference>
<name>A0A815ADG2_9BILA</name>
<comment type="caution">
    <text evidence="7">Lacks conserved residue(s) required for the propagation of feature annotation.</text>
</comment>
<dbReference type="AlphaFoldDB" id="A0A815ADG2"/>
<dbReference type="GO" id="GO:0016192">
    <property type="term" value="P:vesicle-mediated transport"/>
    <property type="evidence" value="ECO:0007669"/>
    <property type="project" value="UniProtKB-ARBA"/>
</dbReference>
<sequence length="1099" mass="124874">MTGSSIDEKLCHPYNDTGWSFEQLSTGGIKSSDLAHWNAPVNIIDEYEHFLLTNNDELRLSRFCNCTGKMYFGTQCQYTFDVIDESFEALLSSHFANLQSITVDEAITMEDADVTCYKRDASCNGGCLDWRQICNGIADCNNGDDETSCGLLEYNECFMDEYRCRSGHCIPIMFAFDTTIDCADGSDEVELIYPFDRLAKCYRNIPNMFCDDHNDAWMMFPCGDGEIIDSPLFSCENQRHVRTLQQLYAGDVTLCWQYMICVQYLDFLFPLLVNCNDLCGESGDCLPTIPLACRDSTVIFPPKPVNVHPPVYFVYQTNMSERRFVPDFICYKQCDHLYPPSLKLHGYSCRSFTEFTGEPFHVLESFLKIFTSILHLFAGCINNIAVNHTSAIFHCPLTNRGISSHRIKDTFIDCHLSLDETFNGSTCALNLTQRFQCWTRSDECIPFRLVQDSAEQCSDHSDEVYPLTCDYGTEQACDYKRGLSQPTIPHYQFEDLCDGKESKSSLSWLLNGTDETDCEDAWCLLSPLTQCDGYWNCVDGRDELNCSLSSVSVGVKAALLVHNLSGCTMLEHFCLPVSSSSGNTLRPCLAVSRRGDGHIDCWGATDERCSFCNYTTISLEQHYRCAGDSNICIGWKKICNGHNDCPVGDDEKVCDWLPILVNESYFYCRNGTIIDRHDRQCNGRIDCENGEDEWFCDMRIPRSHDARLINFNEENYPVYPINLSNGIISHVHNIQIHRSVTSLVTSGWYCNRGFPIKNRGQRRCLCPPSYTGARCEIQRDRVSLFLQVISSASLQPYQHIKRIKFYLRACTSNLTRCFHDEVYLCFCPDENKRIPSCITYDHTRETCKEPSYCLNGGLCIENRRKGIVEFSCLCPACHYYGSLCQFSIGQQGISLDALVGVEIRTGRLLSEQSILIKLSMIILTSMIVIGFVGNTLATVTFARKKSRKAGCGWYLLVTSMSNQCTLVVFALRYIYLLVTQTVVWNNRTQSLILCQCLELGLAVLPNLSNWLSACVSVERTFTIARGALFNTSASVRTAKRLCIILPLIFTVMAIHEPMTRHLIEDPRLGRYTCPSCTIQWDSNLFNCDFPCYYEEKFYI</sequence>
<reference evidence="11" key="1">
    <citation type="submission" date="2021-02" db="EMBL/GenBank/DDBJ databases">
        <authorList>
            <person name="Nowell W R."/>
        </authorList>
    </citation>
    <scope>NUCLEOTIDE SEQUENCE</scope>
</reference>
<evidence type="ECO:0000256" key="9">
    <source>
        <dbReference type="SAM" id="Phobius"/>
    </source>
</evidence>
<evidence type="ECO:0000256" key="2">
    <source>
        <dbReference type="ARBA" id="ARBA00022692"/>
    </source>
</evidence>
<keyword evidence="6 8" id="KW-1015">Disulfide bond</keyword>
<feature type="disulfide bond" evidence="8">
    <location>
        <begin position="157"/>
        <end position="169"/>
    </location>
</feature>
<dbReference type="GO" id="GO:0005886">
    <property type="term" value="C:plasma membrane"/>
    <property type="evidence" value="ECO:0007669"/>
    <property type="project" value="TreeGrafter"/>
</dbReference>
<dbReference type="PRINTS" id="PR00261">
    <property type="entry name" value="LDLRECEPTOR"/>
</dbReference>
<dbReference type="SMART" id="SM00192">
    <property type="entry name" value="LDLa"/>
    <property type="match status" value="7"/>
</dbReference>
<evidence type="ECO:0000256" key="1">
    <source>
        <dbReference type="ARBA" id="ARBA00004167"/>
    </source>
</evidence>
<organism evidence="11 14">
    <name type="scientific">Adineta steineri</name>
    <dbReference type="NCBI Taxonomy" id="433720"/>
    <lineage>
        <taxon>Eukaryota</taxon>
        <taxon>Metazoa</taxon>
        <taxon>Spiralia</taxon>
        <taxon>Gnathifera</taxon>
        <taxon>Rotifera</taxon>
        <taxon>Eurotatoria</taxon>
        <taxon>Bdelloidea</taxon>
        <taxon>Adinetida</taxon>
        <taxon>Adinetidae</taxon>
        <taxon>Adineta</taxon>
    </lineage>
</organism>
<dbReference type="SUPFAM" id="SSF81321">
    <property type="entry name" value="Family A G protein-coupled receptor-like"/>
    <property type="match status" value="1"/>
</dbReference>
<feature type="disulfide bond" evidence="8">
    <location>
        <begin position="681"/>
        <end position="696"/>
    </location>
</feature>
<feature type="transmembrane region" description="Helical" evidence="9">
    <location>
        <begin position="914"/>
        <end position="941"/>
    </location>
</feature>
<feature type="disulfide bond" evidence="8">
    <location>
        <begin position="134"/>
        <end position="149"/>
    </location>
</feature>